<accession>A0AAW0YR87</accession>
<reference evidence="2 3" key="1">
    <citation type="journal article" date="2024" name="BMC Genomics">
        <title>Genome assembly of redclaw crayfish (Cherax quadricarinatus) provides insights into its immune adaptation and hypoxia tolerance.</title>
        <authorList>
            <person name="Liu Z."/>
            <person name="Zheng J."/>
            <person name="Li H."/>
            <person name="Fang K."/>
            <person name="Wang S."/>
            <person name="He J."/>
            <person name="Zhou D."/>
            <person name="Weng S."/>
            <person name="Chi M."/>
            <person name="Gu Z."/>
            <person name="He J."/>
            <person name="Li F."/>
            <person name="Wang M."/>
        </authorList>
    </citation>
    <scope>NUCLEOTIDE SEQUENCE [LARGE SCALE GENOMIC DNA]</scope>
    <source>
        <strain evidence="2">ZL_2023a</strain>
    </source>
</reference>
<organism evidence="2 3">
    <name type="scientific">Cherax quadricarinatus</name>
    <name type="common">Australian red claw crayfish</name>
    <dbReference type="NCBI Taxonomy" id="27406"/>
    <lineage>
        <taxon>Eukaryota</taxon>
        <taxon>Metazoa</taxon>
        <taxon>Ecdysozoa</taxon>
        <taxon>Arthropoda</taxon>
        <taxon>Crustacea</taxon>
        <taxon>Multicrustacea</taxon>
        <taxon>Malacostraca</taxon>
        <taxon>Eumalacostraca</taxon>
        <taxon>Eucarida</taxon>
        <taxon>Decapoda</taxon>
        <taxon>Pleocyemata</taxon>
        <taxon>Astacidea</taxon>
        <taxon>Parastacoidea</taxon>
        <taxon>Parastacidae</taxon>
        <taxon>Cherax</taxon>
    </lineage>
</organism>
<feature type="compositionally biased region" description="Basic and acidic residues" evidence="1">
    <location>
        <begin position="79"/>
        <end position="88"/>
    </location>
</feature>
<dbReference type="EMBL" id="JARKIK010000001">
    <property type="protein sequence ID" value="KAK8754026.1"/>
    <property type="molecule type" value="Genomic_DNA"/>
</dbReference>
<evidence type="ECO:0000256" key="1">
    <source>
        <dbReference type="SAM" id="MobiDB-lite"/>
    </source>
</evidence>
<dbReference type="Proteomes" id="UP001445076">
    <property type="component" value="Unassembled WGS sequence"/>
</dbReference>
<comment type="caution">
    <text evidence="2">The sequence shown here is derived from an EMBL/GenBank/DDBJ whole genome shotgun (WGS) entry which is preliminary data.</text>
</comment>
<protein>
    <submittedName>
        <fullName evidence="2">Uncharacterized protein</fullName>
    </submittedName>
</protein>
<evidence type="ECO:0000313" key="3">
    <source>
        <dbReference type="Proteomes" id="UP001445076"/>
    </source>
</evidence>
<feature type="region of interest" description="Disordered" evidence="1">
    <location>
        <begin position="18"/>
        <end position="115"/>
    </location>
</feature>
<name>A0AAW0YR87_CHEQU</name>
<evidence type="ECO:0000313" key="2">
    <source>
        <dbReference type="EMBL" id="KAK8754026.1"/>
    </source>
</evidence>
<gene>
    <name evidence="2" type="ORF">OTU49_008588</name>
</gene>
<keyword evidence="3" id="KW-1185">Reference proteome</keyword>
<sequence>MEKTVRDEADITSLRQQIKQLGKQAENSDSAGGGMTLRPFKDEEVPEEEPQEDGLLRKLKTPQDVLEPPSDEASPLSEDDTHYDHDDVPFPLSPIVSDDEESNYEGSGECPNYPRPVCPQSNHSLCYEMDPSRCPIPVCCVPV</sequence>
<proteinExistence type="predicted"/>
<dbReference type="AlphaFoldDB" id="A0AAW0YR87"/>
<feature type="compositionally biased region" description="Polar residues" evidence="1">
    <location>
        <begin position="18"/>
        <end position="30"/>
    </location>
</feature>